<dbReference type="Proteomes" id="UP001526246">
    <property type="component" value="Unassembled WGS sequence"/>
</dbReference>
<dbReference type="PRINTS" id="PR00081">
    <property type="entry name" value="GDHRDH"/>
</dbReference>
<gene>
    <name evidence="3" type="ORF">OMW55_12995</name>
</gene>
<organism evidence="3 4">
    <name type="scientific">Sphingomonas arvum</name>
    <dbReference type="NCBI Taxonomy" id="2992113"/>
    <lineage>
        <taxon>Bacteria</taxon>
        <taxon>Pseudomonadati</taxon>
        <taxon>Pseudomonadota</taxon>
        <taxon>Alphaproteobacteria</taxon>
        <taxon>Sphingomonadales</taxon>
        <taxon>Sphingomonadaceae</taxon>
        <taxon>Sphingomonas</taxon>
    </lineage>
</organism>
<keyword evidence="2" id="KW-0560">Oxidoreductase</keyword>
<proteinExistence type="inferred from homology"/>
<dbReference type="InterPro" id="IPR036291">
    <property type="entry name" value="NAD(P)-bd_dom_sf"/>
</dbReference>
<dbReference type="Pfam" id="PF13561">
    <property type="entry name" value="adh_short_C2"/>
    <property type="match status" value="1"/>
</dbReference>
<protein>
    <submittedName>
        <fullName evidence="3">SDR family oxidoreductase</fullName>
    </submittedName>
</protein>
<dbReference type="Gene3D" id="3.40.50.720">
    <property type="entry name" value="NAD(P)-binding Rossmann-like Domain"/>
    <property type="match status" value="1"/>
</dbReference>
<comment type="caution">
    <text evidence="3">The sequence shown here is derived from an EMBL/GenBank/DDBJ whole genome shotgun (WGS) entry which is preliminary data.</text>
</comment>
<evidence type="ECO:0000313" key="3">
    <source>
        <dbReference type="EMBL" id="MCW3798725.1"/>
    </source>
</evidence>
<dbReference type="SUPFAM" id="SSF51735">
    <property type="entry name" value="NAD(P)-binding Rossmann-fold domains"/>
    <property type="match status" value="1"/>
</dbReference>
<comment type="similarity">
    <text evidence="1">Belongs to the short-chain dehydrogenases/reductases (SDR) family.</text>
</comment>
<dbReference type="PANTHER" id="PTHR43639:SF1">
    <property type="entry name" value="SHORT-CHAIN DEHYDROGENASE_REDUCTASE FAMILY PROTEIN"/>
    <property type="match status" value="1"/>
</dbReference>
<dbReference type="RefSeq" id="WP_264884012.1">
    <property type="nucleotide sequence ID" value="NZ_JAPDOB010000002.1"/>
</dbReference>
<sequence length="244" mass="25293">MKRTAIVTGGGKRVGRVLAERLLADGWTVVAHVHHETDEVPAGAIRAVADLASPDCAEPILAACPAPPQLLVNNGARFASDDLGGFNPQEFAAHMAVNVQAPTLLTRAFAAAGGTGDRLIVNILDAKLAAPNPDFLSYTLSKAALAALTDVSARALAGQGIRVNGIAPALMLLSAGQTKGNFDRAHGLNPLGRGVTPDHVWTALRFLLDSDVTTGEVLTIDGGQRFLGLSRDVQFLDLSPTGAP</sequence>
<keyword evidence="4" id="KW-1185">Reference proteome</keyword>
<evidence type="ECO:0000313" key="4">
    <source>
        <dbReference type="Proteomes" id="UP001526246"/>
    </source>
</evidence>
<reference evidence="3 4" key="1">
    <citation type="submission" date="2022-10" db="EMBL/GenBank/DDBJ databases">
        <title>Sphingomonas sp.</title>
        <authorList>
            <person name="Jin C."/>
        </authorList>
    </citation>
    <scope>NUCLEOTIDE SEQUENCE [LARGE SCALE GENOMIC DNA]</scope>
    <source>
        <strain evidence="3 4">BN140010</strain>
    </source>
</reference>
<dbReference type="EMBL" id="JAPDOB010000002">
    <property type="protein sequence ID" value="MCW3798725.1"/>
    <property type="molecule type" value="Genomic_DNA"/>
</dbReference>
<dbReference type="InterPro" id="IPR002347">
    <property type="entry name" value="SDR_fam"/>
</dbReference>
<accession>A0ABT3JI18</accession>
<evidence type="ECO:0000256" key="2">
    <source>
        <dbReference type="ARBA" id="ARBA00023002"/>
    </source>
</evidence>
<dbReference type="PANTHER" id="PTHR43639">
    <property type="entry name" value="OXIDOREDUCTASE, SHORT-CHAIN DEHYDROGENASE/REDUCTASE FAMILY (AFU_ORTHOLOGUE AFUA_5G02870)"/>
    <property type="match status" value="1"/>
</dbReference>
<name>A0ABT3JI18_9SPHN</name>
<evidence type="ECO:0000256" key="1">
    <source>
        <dbReference type="ARBA" id="ARBA00006484"/>
    </source>
</evidence>